<dbReference type="PROSITE" id="PS51272">
    <property type="entry name" value="SLH"/>
    <property type="match status" value="3"/>
</dbReference>
<dbReference type="AlphaFoldDB" id="A0A1I0DYG4"/>
<dbReference type="EMBL" id="FOHU01000009">
    <property type="protein sequence ID" value="SET37782.1"/>
    <property type="molecule type" value="Genomic_DNA"/>
</dbReference>
<evidence type="ECO:0000256" key="2">
    <source>
        <dbReference type="SAM" id="MobiDB-lite"/>
    </source>
</evidence>
<dbReference type="Pfam" id="PF00395">
    <property type="entry name" value="SLH"/>
    <property type="match status" value="3"/>
</dbReference>
<evidence type="ECO:0000259" key="3">
    <source>
        <dbReference type="PROSITE" id="PS51272"/>
    </source>
</evidence>
<gene>
    <name evidence="4" type="ORF">SAMN05660297_02216</name>
</gene>
<keyword evidence="1" id="KW-0677">Repeat</keyword>
<organism evidence="4 5">
    <name type="scientific">Natronincola peptidivorans</name>
    <dbReference type="NCBI Taxonomy" id="426128"/>
    <lineage>
        <taxon>Bacteria</taxon>
        <taxon>Bacillati</taxon>
        <taxon>Bacillota</taxon>
        <taxon>Clostridia</taxon>
        <taxon>Peptostreptococcales</taxon>
        <taxon>Natronincolaceae</taxon>
        <taxon>Natronincola</taxon>
    </lineage>
</organism>
<reference evidence="4 5" key="1">
    <citation type="submission" date="2016-10" db="EMBL/GenBank/DDBJ databases">
        <authorList>
            <person name="de Groot N.N."/>
        </authorList>
    </citation>
    <scope>NUCLEOTIDE SEQUENCE [LARGE SCALE GENOMIC DNA]</scope>
    <source>
        <strain evidence="4 5">DSM 18979</strain>
    </source>
</reference>
<proteinExistence type="predicted"/>
<sequence length="768" mass="84666">MKQNFRLERGEKMKMKLRRLAILLMCLVMIIPSFTFGQPSAGTDIENHWGQKHIEEWLNKGLISGYPDGSFRPDYTITRAEFFTLVNKAFHLNDTLEIRFNDVNETDWFYSQIGKALKAGYISGYPDNTIQPNNSISRQEAAIVLTKLLKLDTSLEDDSINIFQDSSKIARWSKGPVSAVIRYGLMKGYPDGSFHPERPITRAEAVIVLNKSLQLLELIEIEERVEDVELKDEIDYDSTRSSSGSSRRNDTYPPSAKNLDAFKLAVNEDILLLPKDLATYGEKVIAATMENTSIASGEILQENGLKIMGKEVGETTITATVSNSYGQVNITFTIVVIDSSQVPTDAKIVEEIKKDLDLSVENPTGRSKTSKIALPITDTKGYETIITWKLKDQAQDNKYILIEDNKAIIYRRGISGTGHDNGGCTVDDLSILSFMNIGEIGIYCGGDIGQEECSDTGGKTRIVALTAAIKKGTSEAVKDFHVMIPWGWGRAITIGEETSEDHSHNETTPIPRDFPDQILYLGQYPLFLMAEDLASYATTVTQAVYEPVSTTVSEAVYGEQQNTGSVSLKLLDDGRLKVTPVQKGKVNVRTEVKNEAGKIDIDFGITIEAPETVDAPLAVSEASNHLKLFLYSRGHGPDQINKVTLPSTDMLGYGTTITWVSSNGDFVTVQDEEAIIHRRGMVPAGEGCGGDAHTHIASLMAMDVITLNCIDGDHSHEDGSCGAGSDPGGRLSIVELTAIIQRNSIEKVNQFDFTIPWGWGREIILRKK</sequence>
<dbReference type="OrthoDB" id="1699243at2"/>
<feature type="domain" description="SLH" evidence="3">
    <location>
        <begin position="160"/>
        <end position="223"/>
    </location>
</feature>
<keyword evidence="5" id="KW-1185">Reference proteome</keyword>
<evidence type="ECO:0000313" key="5">
    <source>
        <dbReference type="Proteomes" id="UP000199568"/>
    </source>
</evidence>
<dbReference type="STRING" id="426128.SAMN05660297_02216"/>
<protein>
    <submittedName>
        <fullName evidence="4">S-layer homology domain-containing protein</fullName>
    </submittedName>
</protein>
<accession>A0A1I0DYG4</accession>
<dbReference type="InterPro" id="IPR001119">
    <property type="entry name" value="SLH_dom"/>
</dbReference>
<dbReference type="RefSeq" id="WP_090443736.1">
    <property type="nucleotide sequence ID" value="NZ_FOHU01000009.1"/>
</dbReference>
<feature type="domain" description="SLH" evidence="3">
    <location>
        <begin position="96"/>
        <end position="159"/>
    </location>
</feature>
<feature type="region of interest" description="Disordered" evidence="2">
    <location>
        <begin position="235"/>
        <end position="254"/>
    </location>
</feature>
<dbReference type="Proteomes" id="UP000199568">
    <property type="component" value="Unassembled WGS sequence"/>
</dbReference>
<evidence type="ECO:0000313" key="4">
    <source>
        <dbReference type="EMBL" id="SET37782.1"/>
    </source>
</evidence>
<dbReference type="PANTHER" id="PTHR43308:SF5">
    <property type="entry name" value="S-LAYER PROTEIN _ PEPTIDOGLYCAN ENDO-BETA-N-ACETYLGLUCOSAMINIDASE"/>
    <property type="match status" value="1"/>
</dbReference>
<dbReference type="PANTHER" id="PTHR43308">
    <property type="entry name" value="OUTER MEMBRANE PROTEIN ALPHA-RELATED"/>
    <property type="match status" value="1"/>
</dbReference>
<evidence type="ECO:0000256" key="1">
    <source>
        <dbReference type="ARBA" id="ARBA00022737"/>
    </source>
</evidence>
<dbReference type="InterPro" id="IPR051465">
    <property type="entry name" value="Cell_Envelope_Struct_Comp"/>
</dbReference>
<name>A0A1I0DYG4_9FIRM</name>
<feature type="domain" description="SLH" evidence="3">
    <location>
        <begin position="37"/>
        <end position="95"/>
    </location>
</feature>